<dbReference type="EMBL" id="JBHSBL010000020">
    <property type="protein sequence ID" value="MFC4069169.1"/>
    <property type="molecule type" value="Genomic_DNA"/>
</dbReference>
<organism evidence="1 2">
    <name type="scientific">Actinoplanes subglobosus</name>
    <dbReference type="NCBI Taxonomy" id="1547892"/>
    <lineage>
        <taxon>Bacteria</taxon>
        <taxon>Bacillati</taxon>
        <taxon>Actinomycetota</taxon>
        <taxon>Actinomycetes</taxon>
        <taxon>Micromonosporales</taxon>
        <taxon>Micromonosporaceae</taxon>
        <taxon>Actinoplanes</taxon>
    </lineage>
</organism>
<protein>
    <recommendedName>
        <fullName evidence="3">DUF4034 domain-containing protein</fullName>
    </recommendedName>
</protein>
<evidence type="ECO:0000313" key="2">
    <source>
        <dbReference type="Proteomes" id="UP001595867"/>
    </source>
</evidence>
<proteinExistence type="predicted"/>
<gene>
    <name evidence="1" type="ORF">ACFO0C_29925</name>
</gene>
<keyword evidence="2" id="KW-1185">Reference proteome</keyword>
<name>A0ABV8IYZ1_9ACTN</name>
<sequence length="343" mass="38715">MFFVARYIFRSIVGGPMPPTPEFDADEDLMIKDAVLREARARLLRDGDWRGAKQAIEAAGTDWALRGYRLGVFAGLAADDDTWFDAWMRAEPSDPSAALIWASVLGGRAGEARGAESAANTSAEQFASFHILSEKAAEASRRALDLADPRDPAPMIQLMGSCFSARAGRLNEYYAEARSRDPHNFAMHEVAVMLTCQKWYGSHERMFAVAHAAAEAAPPGHRTTLLPLFAHFEYAMREFAWDDRSKESQKAVRRYFARADVQRDCDGWIAKFRSAPPTSEQLSKVRQWMAVYYSLIGRKKEAKVVFDELGQYVSRFDEWGWFWGDMEYGYLKSFWWANGVGGV</sequence>
<comment type="caution">
    <text evidence="1">The sequence shown here is derived from an EMBL/GenBank/DDBJ whole genome shotgun (WGS) entry which is preliminary data.</text>
</comment>
<reference evidence="2" key="1">
    <citation type="journal article" date="2019" name="Int. J. Syst. Evol. Microbiol.">
        <title>The Global Catalogue of Microorganisms (GCM) 10K type strain sequencing project: providing services to taxonomists for standard genome sequencing and annotation.</title>
        <authorList>
            <consortium name="The Broad Institute Genomics Platform"/>
            <consortium name="The Broad Institute Genome Sequencing Center for Infectious Disease"/>
            <person name="Wu L."/>
            <person name="Ma J."/>
        </authorList>
    </citation>
    <scope>NUCLEOTIDE SEQUENCE [LARGE SCALE GENOMIC DNA]</scope>
    <source>
        <strain evidence="2">TBRC 5832</strain>
    </source>
</reference>
<evidence type="ECO:0000313" key="1">
    <source>
        <dbReference type="EMBL" id="MFC4069169.1"/>
    </source>
</evidence>
<accession>A0ABV8IYZ1</accession>
<dbReference type="RefSeq" id="WP_378070060.1">
    <property type="nucleotide sequence ID" value="NZ_JBHSBL010000020.1"/>
</dbReference>
<dbReference type="Proteomes" id="UP001595867">
    <property type="component" value="Unassembled WGS sequence"/>
</dbReference>
<evidence type="ECO:0008006" key="3">
    <source>
        <dbReference type="Google" id="ProtNLM"/>
    </source>
</evidence>